<evidence type="ECO:0000256" key="4">
    <source>
        <dbReference type="ARBA" id="ARBA00023163"/>
    </source>
</evidence>
<protein>
    <submittedName>
        <fullName evidence="6">LysR family transcriptional regulator</fullName>
    </submittedName>
</protein>
<reference evidence="6 7" key="1">
    <citation type="submission" date="2018-09" db="EMBL/GenBank/DDBJ databases">
        <authorList>
            <person name="Wang F."/>
        </authorList>
    </citation>
    <scope>NUCLEOTIDE SEQUENCE [LARGE SCALE GENOMIC DNA]</scope>
    <source>
        <strain evidence="6 7">PLHSC7-2</strain>
    </source>
</reference>
<dbReference type="PANTHER" id="PTHR30118:SF15">
    <property type="entry name" value="TRANSCRIPTIONAL REGULATORY PROTEIN"/>
    <property type="match status" value="1"/>
</dbReference>
<comment type="similarity">
    <text evidence="1">Belongs to the LysR transcriptional regulatory family.</text>
</comment>
<proteinExistence type="inferred from homology"/>
<dbReference type="Gene3D" id="3.40.190.10">
    <property type="entry name" value="Periplasmic binding protein-like II"/>
    <property type="match status" value="2"/>
</dbReference>
<dbReference type="AlphaFoldDB" id="A0A418YBI6"/>
<accession>A0A418YBI6</accession>
<evidence type="ECO:0000256" key="1">
    <source>
        <dbReference type="ARBA" id="ARBA00009437"/>
    </source>
</evidence>
<gene>
    <name evidence="6" type="ORF">D1Z90_15940</name>
</gene>
<reference evidence="6 7" key="2">
    <citation type="submission" date="2019-01" db="EMBL/GenBank/DDBJ databases">
        <title>Motilimonas pumilus sp. nov., isolated from the gut of sea cucumber (Apostichopus japonicus).</title>
        <authorList>
            <person name="Wang F.-Q."/>
            <person name="Ren L.-H."/>
            <person name="Lin Y.-W."/>
            <person name="Sun G.-H."/>
            <person name="Du Z.-J."/>
            <person name="Zhao J.-X."/>
            <person name="Liu X.-J."/>
            <person name="Liu L.-J."/>
        </authorList>
    </citation>
    <scope>NUCLEOTIDE SEQUENCE [LARGE SCALE GENOMIC DNA]</scope>
    <source>
        <strain evidence="6 7">PLHSC7-2</strain>
    </source>
</reference>
<evidence type="ECO:0000256" key="3">
    <source>
        <dbReference type="ARBA" id="ARBA00023125"/>
    </source>
</evidence>
<dbReference type="InterPro" id="IPR000847">
    <property type="entry name" value="LysR_HTH_N"/>
</dbReference>
<dbReference type="Proteomes" id="UP000283255">
    <property type="component" value="Unassembled WGS sequence"/>
</dbReference>
<name>A0A418YBI6_9GAMM</name>
<dbReference type="PANTHER" id="PTHR30118">
    <property type="entry name" value="HTH-TYPE TRANSCRIPTIONAL REGULATOR LEUO-RELATED"/>
    <property type="match status" value="1"/>
</dbReference>
<keyword evidence="7" id="KW-1185">Reference proteome</keyword>
<dbReference type="InterPro" id="IPR005119">
    <property type="entry name" value="LysR_subst-bd"/>
</dbReference>
<sequence>MLSMQKDRFLALDLNLLRTFWVLSQELNTSRAARRLQVSQPAVSRSLGRLREHFNDELFVKTQNGLQPTAKGELLSQGLPPLMAELADYINHYNEFEISKVSGRLVLAMHPFLSLSIGRRLFQKIHQHAPLLQVEIVSWSNSTSEKIKNDEVNIGLNYYPMKVSKEVYQQPIGQDTNVFYVRRDHPLKVAQLALDDINHYDLVSLIINGWNEHQSKAEALAQQLGVRANVVFRTDMPKLALDTLVNSDMLMPGSSLLQDLCKDDFRTIAMPPEVPVIDTEFALFYHYRYRKSPYYQFIVDLIQQEFRQLQQDISRSNTSRD</sequence>
<dbReference type="PRINTS" id="PR00039">
    <property type="entry name" value="HTHLYSR"/>
</dbReference>
<dbReference type="SUPFAM" id="SSF46785">
    <property type="entry name" value="Winged helix' DNA-binding domain"/>
    <property type="match status" value="1"/>
</dbReference>
<dbReference type="SUPFAM" id="SSF53850">
    <property type="entry name" value="Periplasmic binding protein-like II"/>
    <property type="match status" value="1"/>
</dbReference>
<dbReference type="InterPro" id="IPR036388">
    <property type="entry name" value="WH-like_DNA-bd_sf"/>
</dbReference>
<evidence type="ECO:0000256" key="2">
    <source>
        <dbReference type="ARBA" id="ARBA00023015"/>
    </source>
</evidence>
<dbReference type="EMBL" id="QZCH01000024">
    <property type="protein sequence ID" value="RJG41862.1"/>
    <property type="molecule type" value="Genomic_DNA"/>
</dbReference>
<comment type="caution">
    <text evidence="6">The sequence shown here is derived from an EMBL/GenBank/DDBJ whole genome shotgun (WGS) entry which is preliminary data.</text>
</comment>
<feature type="domain" description="HTH lysR-type" evidence="5">
    <location>
        <begin position="12"/>
        <end position="69"/>
    </location>
</feature>
<keyword evidence="4" id="KW-0804">Transcription</keyword>
<dbReference type="Gene3D" id="1.10.10.10">
    <property type="entry name" value="Winged helix-like DNA-binding domain superfamily/Winged helix DNA-binding domain"/>
    <property type="match status" value="1"/>
</dbReference>
<keyword evidence="3" id="KW-0238">DNA-binding</keyword>
<dbReference type="GO" id="GO:0003677">
    <property type="term" value="F:DNA binding"/>
    <property type="evidence" value="ECO:0007669"/>
    <property type="project" value="UniProtKB-KW"/>
</dbReference>
<dbReference type="Pfam" id="PF03466">
    <property type="entry name" value="LysR_substrate"/>
    <property type="match status" value="1"/>
</dbReference>
<dbReference type="PROSITE" id="PS50931">
    <property type="entry name" value="HTH_LYSR"/>
    <property type="match status" value="1"/>
</dbReference>
<keyword evidence="2" id="KW-0805">Transcription regulation</keyword>
<evidence type="ECO:0000259" key="5">
    <source>
        <dbReference type="PROSITE" id="PS50931"/>
    </source>
</evidence>
<dbReference type="GO" id="GO:0003700">
    <property type="term" value="F:DNA-binding transcription factor activity"/>
    <property type="evidence" value="ECO:0007669"/>
    <property type="project" value="InterPro"/>
</dbReference>
<dbReference type="Pfam" id="PF00126">
    <property type="entry name" value="HTH_1"/>
    <property type="match status" value="1"/>
</dbReference>
<organism evidence="6 7">
    <name type="scientific">Motilimonas pumila</name>
    <dbReference type="NCBI Taxonomy" id="2303987"/>
    <lineage>
        <taxon>Bacteria</taxon>
        <taxon>Pseudomonadati</taxon>
        <taxon>Pseudomonadota</taxon>
        <taxon>Gammaproteobacteria</taxon>
        <taxon>Alteromonadales</taxon>
        <taxon>Alteromonadales genera incertae sedis</taxon>
        <taxon>Motilimonas</taxon>
    </lineage>
</organism>
<dbReference type="InterPro" id="IPR050389">
    <property type="entry name" value="LysR-type_TF"/>
</dbReference>
<evidence type="ECO:0000313" key="7">
    <source>
        <dbReference type="Proteomes" id="UP000283255"/>
    </source>
</evidence>
<evidence type="ECO:0000313" key="6">
    <source>
        <dbReference type="EMBL" id="RJG41862.1"/>
    </source>
</evidence>
<dbReference type="InterPro" id="IPR036390">
    <property type="entry name" value="WH_DNA-bd_sf"/>
</dbReference>